<accession>A0ACC3MGD3</accession>
<sequence>MYPQRGTTYYLKQVCWLTVIAILGVALRKSYYLTDLLLDAAILQAQSIHLRNVTSGLAEQHMNVQSALLLVQDLQNDSAIAYDRACSSSLSQFVVSADDTIPFVSGFVDQIEDMDETKAKLKREIWAVMAEIIWQENEVTRGKQLSQIDAAMTLHCHAFLDQKQRVIREVLMLEALLEVAREDYQMAVEQCNSIRELLQTFSPRRPQADGIWPFGKKASHARCRMERMLWDFFEPLLDLPGRPQLRLM</sequence>
<comment type="caution">
    <text evidence="1">The sequence shown here is derived from an EMBL/GenBank/DDBJ whole genome shotgun (WGS) entry which is preliminary data.</text>
</comment>
<gene>
    <name evidence="1" type="ORF">LTR37_018634</name>
</gene>
<proteinExistence type="predicted"/>
<protein>
    <submittedName>
        <fullName evidence="1">Uncharacterized protein</fullName>
    </submittedName>
</protein>
<reference evidence="1" key="1">
    <citation type="submission" date="2023-07" db="EMBL/GenBank/DDBJ databases">
        <title>Black Yeasts Isolated from many extreme environments.</title>
        <authorList>
            <person name="Coleine C."/>
            <person name="Stajich J.E."/>
            <person name="Selbmann L."/>
        </authorList>
    </citation>
    <scope>NUCLEOTIDE SEQUENCE</scope>
    <source>
        <strain evidence="1">CCFEE 5714</strain>
    </source>
</reference>
<evidence type="ECO:0000313" key="1">
    <source>
        <dbReference type="EMBL" id="KAK3691496.1"/>
    </source>
</evidence>
<organism evidence="1 2">
    <name type="scientific">Vermiconidia calcicola</name>
    <dbReference type="NCBI Taxonomy" id="1690605"/>
    <lineage>
        <taxon>Eukaryota</taxon>
        <taxon>Fungi</taxon>
        <taxon>Dikarya</taxon>
        <taxon>Ascomycota</taxon>
        <taxon>Pezizomycotina</taxon>
        <taxon>Dothideomycetes</taxon>
        <taxon>Dothideomycetidae</taxon>
        <taxon>Mycosphaerellales</taxon>
        <taxon>Extremaceae</taxon>
        <taxon>Vermiconidia</taxon>
    </lineage>
</organism>
<evidence type="ECO:0000313" key="2">
    <source>
        <dbReference type="Proteomes" id="UP001281147"/>
    </source>
</evidence>
<name>A0ACC3MGD3_9PEZI</name>
<keyword evidence="2" id="KW-1185">Reference proteome</keyword>
<dbReference type="Proteomes" id="UP001281147">
    <property type="component" value="Unassembled WGS sequence"/>
</dbReference>
<dbReference type="EMBL" id="JAUTXU010000265">
    <property type="protein sequence ID" value="KAK3691496.1"/>
    <property type="molecule type" value="Genomic_DNA"/>
</dbReference>